<comment type="caution">
    <text evidence="2">The sequence shown here is derived from an EMBL/GenBank/DDBJ whole genome shotgun (WGS) entry which is preliminary data.</text>
</comment>
<organism evidence="2 3">
    <name type="scientific">Paenibacillus soyae</name>
    <dbReference type="NCBI Taxonomy" id="2969249"/>
    <lineage>
        <taxon>Bacteria</taxon>
        <taxon>Bacillati</taxon>
        <taxon>Bacillota</taxon>
        <taxon>Bacilli</taxon>
        <taxon>Bacillales</taxon>
        <taxon>Paenibacillaceae</taxon>
        <taxon>Paenibacillus</taxon>
    </lineage>
</organism>
<proteinExistence type="predicted"/>
<reference evidence="2" key="1">
    <citation type="submission" date="2022-08" db="EMBL/GenBank/DDBJ databases">
        <title>The genomic sequence of strain Paenibacillus sp. SCIV0701.</title>
        <authorList>
            <person name="Zhao H."/>
        </authorList>
    </citation>
    <scope>NUCLEOTIDE SEQUENCE</scope>
    <source>
        <strain evidence="2">SCIV0701</strain>
    </source>
</reference>
<dbReference type="InterPro" id="IPR034660">
    <property type="entry name" value="DinB/YfiT-like"/>
</dbReference>
<dbReference type="RefSeq" id="WP_257448786.1">
    <property type="nucleotide sequence ID" value="NZ_JANIPJ010000013.1"/>
</dbReference>
<protein>
    <submittedName>
        <fullName evidence="2">DinB family protein</fullName>
    </submittedName>
</protein>
<name>A0A9X2MS58_9BACL</name>
<evidence type="ECO:0000313" key="3">
    <source>
        <dbReference type="Proteomes" id="UP001141950"/>
    </source>
</evidence>
<gene>
    <name evidence="2" type="ORF">NQZ67_18470</name>
</gene>
<dbReference type="EMBL" id="JANIPJ010000013">
    <property type="protein sequence ID" value="MCR2805871.1"/>
    <property type="molecule type" value="Genomic_DNA"/>
</dbReference>
<dbReference type="Gene3D" id="1.20.120.450">
    <property type="entry name" value="dinb family like domain"/>
    <property type="match status" value="1"/>
</dbReference>
<dbReference type="Proteomes" id="UP001141950">
    <property type="component" value="Unassembled WGS sequence"/>
</dbReference>
<dbReference type="InterPro" id="IPR024775">
    <property type="entry name" value="DinB-like"/>
</dbReference>
<evidence type="ECO:0000259" key="1">
    <source>
        <dbReference type="Pfam" id="PF12867"/>
    </source>
</evidence>
<sequence>MSKTITQLIEEFEALISYARRLNEELDEQRWNEPIAEGKWTVKHILSHILLWDRYFYEEGIAKIKKGEPLTLKHLDFDEFNAGAPVYASSRSKREVTEDLIQIRAAIIDAISGLSEEEYSKVHTDGDGHPFTIRRYLEDFVPHDAHHRKQIDTFLS</sequence>
<feature type="domain" description="DinB-like" evidence="1">
    <location>
        <begin position="12"/>
        <end position="151"/>
    </location>
</feature>
<keyword evidence="3" id="KW-1185">Reference proteome</keyword>
<accession>A0A9X2MS58</accession>
<evidence type="ECO:0000313" key="2">
    <source>
        <dbReference type="EMBL" id="MCR2805871.1"/>
    </source>
</evidence>
<dbReference type="AlphaFoldDB" id="A0A9X2MS58"/>
<dbReference type="SUPFAM" id="SSF109854">
    <property type="entry name" value="DinB/YfiT-like putative metalloenzymes"/>
    <property type="match status" value="1"/>
</dbReference>
<dbReference type="Pfam" id="PF12867">
    <property type="entry name" value="DinB_2"/>
    <property type="match status" value="1"/>
</dbReference>